<evidence type="ECO:0000313" key="2">
    <source>
        <dbReference type="Proteomes" id="UP000031104"/>
    </source>
</evidence>
<dbReference type="STRING" id="594679.SD28_05635"/>
<name>A0A0A8E4K6_9GAMM</name>
<reference evidence="1 2" key="1">
    <citation type="submission" date="2014-12" db="EMBL/GenBank/DDBJ databases">
        <title>Complete genome sequence of Francisella guanzhouensis strain 08HL01032 isolated from air-conditioning system in China.</title>
        <authorList>
            <person name="Svensson D."/>
            <person name="Ohrman C."/>
            <person name="Backman S."/>
            <person name="Karlsson E."/>
            <person name="Nilsson E."/>
            <person name="Bystrom M."/>
            <person name="Larkeryd A."/>
            <person name="Stenberg P."/>
            <person name="Scholtz H.C."/>
            <person name="Forsman M."/>
            <person name="Sjodin A."/>
        </authorList>
    </citation>
    <scope>NUCLEOTIDE SEQUENCE [LARGE SCALE GENOMIC DNA]</scope>
    <source>
        <strain evidence="1 2">08HL01032</strain>
    </source>
</reference>
<gene>
    <name evidence="1" type="ORF">SD28_05635</name>
</gene>
<dbReference type="HOGENOM" id="CLU_645225_0_0_6"/>
<dbReference type="EMBL" id="CP010427">
    <property type="protein sequence ID" value="AJC49150.1"/>
    <property type="molecule type" value="Genomic_DNA"/>
</dbReference>
<dbReference type="AlphaFoldDB" id="A0A0A8E4K6"/>
<dbReference type="Proteomes" id="UP000031104">
    <property type="component" value="Chromosome"/>
</dbReference>
<accession>A0A0A8E4K6</accession>
<proteinExistence type="predicted"/>
<evidence type="ECO:0000313" key="1">
    <source>
        <dbReference type="EMBL" id="AJC49150.1"/>
    </source>
</evidence>
<dbReference type="KEGG" id="fgu:SD28_05635"/>
<dbReference type="RefSeq" id="WP_039124951.1">
    <property type="nucleotide sequence ID" value="NZ_CP010427.1"/>
</dbReference>
<sequence>MLNSDELLAIGAALVQTVRTIIRYSDNMDESGQLFDGLKQSHVYEELTSKYPIWRSNPYTPDGVGKKSLELGAGFCDSLSLACLYIAKGLEEIRIGTFYLSIMSTPTHVFVLAHTSLDLFKSSSGSSKMWRYYKKDFEALSNSVGFENAVIIDPWIYKATKLENYLEHLEHARLYQVQDFYDSDIRYLDSVVHLKISPTTTVSQIHKKYIDIFTESYKSQKQKLDNKRDTFARGRRFSSVRESLVRNIERGIQQAQITSLRDFFIRLANQSSSWYSGYKHSDRKGKCIRSVITYLDTLINDINYPGDAKLIEIFQRVLTILPIVRKSNNIPNNLSLENIAMTKTAKGLFDSVVTPDRPLAFEAIDSLNLDWIRRAHRGSDRVKYKVLFREIIKWNASKNVDALFLQKFYTNKDGYYELVNLAIQG</sequence>
<dbReference type="OrthoDB" id="5604126at2"/>
<protein>
    <submittedName>
        <fullName evidence="1">Uncharacterized protein</fullName>
    </submittedName>
</protein>
<organism evidence="1 2">
    <name type="scientific">Allofrancisella guangzhouensis</name>
    <dbReference type="NCBI Taxonomy" id="594679"/>
    <lineage>
        <taxon>Bacteria</taxon>
        <taxon>Pseudomonadati</taxon>
        <taxon>Pseudomonadota</taxon>
        <taxon>Gammaproteobacteria</taxon>
        <taxon>Thiotrichales</taxon>
        <taxon>Francisellaceae</taxon>
        <taxon>Allofrancisella</taxon>
    </lineage>
</organism>
<keyword evidence="2" id="KW-1185">Reference proteome</keyword>